<name>A0A8J4H131_9BACL</name>
<comment type="caution">
    <text evidence="1">The sequence shown here is derived from an EMBL/GenBank/DDBJ whole genome shotgun (WGS) entry which is preliminary data.</text>
</comment>
<evidence type="ECO:0000313" key="1">
    <source>
        <dbReference type="EMBL" id="GIQ68954.1"/>
    </source>
</evidence>
<evidence type="ECO:0000313" key="2">
    <source>
        <dbReference type="Proteomes" id="UP000677918"/>
    </source>
</evidence>
<keyword evidence="2" id="KW-1185">Reference proteome</keyword>
<protein>
    <submittedName>
        <fullName evidence="1">Uncharacterized protein</fullName>
    </submittedName>
</protein>
<dbReference type="Proteomes" id="UP000677918">
    <property type="component" value="Unassembled WGS sequence"/>
</dbReference>
<dbReference type="AlphaFoldDB" id="A0A8J4H131"/>
<dbReference type="EMBL" id="BOVK01000022">
    <property type="protein sequence ID" value="GIQ68954.1"/>
    <property type="molecule type" value="Genomic_DNA"/>
</dbReference>
<proteinExistence type="predicted"/>
<sequence>MTKADRPQSSREELLRAWERNLPSVLNQNDQAKVNLDQGDERALRITIQTAGRTGYNFDFKCTYMDDREVDVQLVDVESEGQSVDERNEQIQELISDYVRHIHECAQMVIPVTHA</sequence>
<organism evidence="1 2">
    <name type="scientific">Xylanibacillus composti</name>
    <dbReference type="NCBI Taxonomy" id="1572762"/>
    <lineage>
        <taxon>Bacteria</taxon>
        <taxon>Bacillati</taxon>
        <taxon>Bacillota</taxon>
        <taxon>Bacilli</taxon>
        <taxon>Bacillales</taxon>
        <taxon>Paenibacillaceae</taxon>
        <taxon>Xylanibacillus</taxon>
    </lineage>
</organism>
<dbReference type="RefSeq" id="WP_213411772.1">
    <property type="nucleotide sequence ID" value="NZ_BOVK01000022.1"/>
</dbReference>
<reference evidence="1" key="1">
    <citation type="submission" date="2021-04" db="EMBL/GenBank/DDBJ databases">
        <title>Draft genome sequence of Xylanibacillus composti strain K13.</title>
        <authorList>
            <person name="Uke A."/>
            <person name="Chhe C."/>
            <person name="Baramee S."/>
            <person name="Kosugi A."/>
        </authorList>
    </citation>
    <scope>NUCLEOTIDE SEQUENCE</scope>
    <source>
        <strain evidence="1">K13</strain>
    </source>
</reference>
<accession>A0A8J4H131</accession>
<gene>
    <name evidence="1" type="ORF">XYCOK13_17780</name>
</gene>